<dbReference type="PANTHER" id="PTHR30154">
    <property type="entry name" value="LEUCINE-RESPONSIVE REGULATORY PROTEIN"/>
    <property type="match status" value="1"/>
</dbReference>
<dbReference type="PROSITE" id="PS50956">
    <property type="entry name" value="HTH_ASNC_2"/>
    <property type="match status" value="1"/>
</dbReference>
<name>A0AAP2RCS8_9EURY</name>
<evidence type="ECO:0000256" key="1">
    <source>
        <dbReference type="ARBA" id="ARBA00023015"/>
    </source>
</evidence>
<dbReference type="InterPro" id="IPR011008">
    <property type="entry name" value="Dimeric_a/b-barrel"/>
</dbReference>
<proteinExistence type="predicted"/>
<evidence type="ECO:0000256" key="3">
    <source>
        <dbReference type="ARBA" id="ARBA00023163"/>
    </source>
</evidence>
<dbReference type="InterPro" id="IPR036390">
    <property type="entry name" value="WH_DNA-bd_sf"/>
</dbReference>
<organism evidence="5 6">
    <name type="scientific">Methanooceanicella nereidis</name>
    <dbReference type="NCBI Taxonomy" id="2052831"/>
    <lineage>
        <taxon>Archaea</taxon>
        <taxon>Methanobacteriati</taxon>
        <taxon>Methanobacteriota</taxon>
        <taxon>Stenosarchaea group</taxon>
        <taxon>Methanomicrobia</taxon>
        <taxon>Methanocellales</taxon>
        <taxon>Methanocellaceae</taxon>
        <taxon>Methanooceanicella</taxon>
    </lineage>
</organism>
<evidence type="ECO:0000313" key="6">
    <source>
        <dbReference type="Proteomes" id="UP001320159"/>
    </source>
</evidence>
<accession>A0AAP2RCS8</accession>
<dbReference type="SUPFAM" id="SSF46785">
    <property type="entry name" value="Winged helix' DNA-binding domain"/>
    <property type="match status" value="1"/>
</dbReference>
<dbReference type="Gene3D" id="1.10.10.10">
    <property type="entry name" value="Winged helix-like DNA-binding domain superfamily/Winged helix DNA-binding domain"/>
    <property type="match status" value="1"/>
</dbReference>
<evidence type="ECO:0000256" key="2">
    <source>
        <dbReference type="ARBA" id="ARBA00023125"/>
    </source>
</evidence>
<dbReference type="InterPro" id="IPR036388">
    <property type="entry name" value="WH-like_DNA-bd_sf"/>
</dbReference>
<keyword evidence="1" id="KW-0805">Transcription regulation</keyword>
<dbReference type="CDD" id="cd00090">
    <property type="entry name" value="HTH_ARSR"/>
    <property type="match status" value="1"/>
</dbReference>
<dbReference type="Gene3D" id="3.30.70.920">
    <property type="match status" value="1"/>
</dbReference>
<keyword evidence="6" id="KW-1185">Reference proteome</keyword>
<dbReference type="InterPro" id="IPR011991">
    <property type="entry name" value="ArsR-like_HTH"/>
</dbReference>
<keyword evidence="3" id="KW-0804">Transcription</keyword>
<dbReference type="Proteomes" id="UP001320159">
    <property type="component" value="Unassembled WGS sequence"/>
</dbReference>
<reference evidence="5 6" key="1">
    <citation type="submission" date="2017-11" db="EMBL/GenBank/DDBJ databases">
        <title>Isolation and Characterization of Family Methanocellaceae Species from Potential Methane Hydrate Area Offshore Southwestern Taiwan.</title>
        <authorList>
            <person name="Zhang W.-L."/>
            <person name="Chen W.-C."/>
            <person name="Lai M.-C."/>
            <person name="Chen S.-C."/>
        </authorList>
    </citation>
    <scope>NUCLEOTIDE SEQUENCE [LARGE SCALE GENOMIC DNA]</scope>
    <source>
        <strain evidence="5 6">CWC-04</strain>
    </source>
</reference>
<dbReference type="SMART" id="SM00344">
    <property type="entry name" value="HTH_ASNC"/>
    <property type="match status" value="1"/>
</dbReference>
<dbReference type="GO" id="GO:0043565">
    <property type="term" value="F:sequence-specific DNA binding"/>
    <property type="evidence" value="ECO:0007669"/>
    <property type="project" value="InterPro"/>
</dbReference>
<dbReference type="Pfam" id="PF13412">
    <property type="entry name" value="HTH_24"/>
    <property type="match status" value="1"/>
</dbReference>
<dbReference type="GO" id="GO:0043200">
    <property type="term" value="P:response to amino acid"/>
    <property type="evidence" value="ECO:0007669"/>
    <property type="project" value="TreeGrafter"/>
</dbReference>
<gene>
    <name evidence="5" type="ORF">CUJ83_09190</name>
</gene>
<dbReference type="Pfam" id="PF01037">
    <property type="entry name" value="AsnC_trans_reg"/>
    <property type="match status" value="1"/>
</dbReference>
<dbReference type="RefSeq" id="WP_230742020.1">
    <property type="nucleotide sequence ID" value="NZ_PGCK01000007.1"/>
</dbReference>
<keyword evidence="2" id="KW-0238">DNA-binding</keyword>
<evidence type="ECO:0000259" key="4">
    <source>
        <dbReference type="PROSITE" id="PS50956"/>
    </source>
</evidence>
<comment type="caution">
    <text evidence="5">The sequence shown here is derived from an EMBL/GenBank/DDBJ whole genome shotgun (WGS) entry which is preliminary data.</text>
</comment>
<feature type="domain" description="HTH asnC-type" evidence="4">
    <location>
        <begin position="6"/>
        <end position="67"/>
    </location>
</feature>
<dbReference type="PANTHER" id="PTHR30154:SF34">
    <property type="entry name" value="TRANSCRIPTIONAL REGULATOR AZLB"/>
    <property type="match status" value="1"/>
</dbReference>
<evidence type="ECO:0000313" key="5">
    <source>
        <dbReference type="EMBL" id="MCD1295171.1"/>
    </source>
</evidence>
<dbReference type="AlphaFoldDB" id="A0AAP2RCS8"/>
<dbReference type="SUPFAM" id="SSF54909">
    <property type="entry name" value="Dimeric alpha+beta barrel"/>
    <property type="match status" value="1"/>
</dbReference>
<dbReference type="EMBL" id="PGCK01000007">
    <property type="protein sequence ID" value="MCD1295171.1"/>
    <property type="molecule type" value="Genomic_DNA"/>
</dbReference>
<dbReference type="InterPro" id="IPR019887">
    <property type="entry name" value="Tscrpt_reg_AsnC/Lrp_C"/>
</dbReference>
<dbReference type="InterPro" id="IPR019888">
    <property type="entry name" value="Tscrpt_reg_AsnC-like"/>
</dbReference>
<protein>
    <submittedName>
        <fullName evidence="5">Lrp/AsnC family transcriptional regulator</fullName>
    </submittedName>
</protein>
<dbReference type="InterPro" id="IPR000485">
    <property type="entry name" value="AsnC-type_HTH_dom"/>
</dbReference>
<dbReference type="PRINTS" id="PR00033">
    <property type="entry name" value="HTHASNC"/>
</dbReference>
<sequence>MAERAIDEIDMKIISELSRDSNISHTELASLCGITRQTVASRIKNLEREGVIKNFRAVIDYTKIGFGAFFLLFLKLDVTDQKLTREFINKLKDDPNVLMDVSITGEWDVMLLLAFHDVREYETYINEMRIRMGPILKDTKSHVILNFYKSLDDYVPR</sequence>
<dbReference type="GO" id="GO:0005829">
    <property type="term" value="C:cytosol"/>
    <property type="evidence" value="ECO:0007669"/>
    <property type="project" value="TreeGrafter"/>
</dbReference>